<dbReference type="Proteomes" id="UP000674270">
    <property type="component" value="Unassembled WGS sequence"/>
</dbReference>
<evidence type="ECO:0000313" key="1">
    <source>
        <dbReference type="EMBL" id="MBQ0270586.1"/>
    </source>
</evidence>
<proteinExistence type="predicted"/>
<dbReference type="EMBL" id="JAGKLY010000014">
    <property type="protein sequence ID" value="MBQ0270586.1"/>
    <property type="molecule type" value="Genomic_DNA"/>
</dbReference>
<evidence type="ECO:0000313" key="2">
    <source>
        <dbReference type="Proteomes" id="UP000674270"/>
    </source>
</evidence>
<accession>A0A8I2IQK2</accession>
<dbReference type="AlphaFoldDB" id="A0A8I2IQK2"/>
<sequence>MDIVSTNHNIFLLSIDYDNTTKNISYGFSVNKETKFFMASIFEAKGIKGINYTDELDKLIMSIMPYKPEISKFLSEITWDYIEGRNISLPANLI</sequence>
<name>A0A8I2IQK2_9GAMM</name>
<organism evidence="1 2">
    <name type="scientific">Providencia huaxiensis</name>
    <dbReference type="NCBI Taxonomy" id="2027290"/>
    <lineage>
        <taxon>Bacteria</taxon>
        <taxon>Pseudomonadati</taxon>
        <taxon>Pseudomonadota</taxon>
        <taxon>Gammaproteobacteria</taxon>
        <taxon>Enterobacterales</taxon>
        <taxon>Morganellaceae</taxon>
        <taxon>Providencia</taxon>
    </lineage>
</organism>
<protein>
    <submittedName>
        <fullName evidence="1">Uncharacterized protein</fullName>
    </submittedName>
</protein>
<comment type="caution">
    <text evidence="1">The sequence shown here is derived from an EMBL/GenBank/DDBJ whole genome shotgun (WGS) entry which is preliminary data.</text>
</comment>
<reference evidence="1" key="1">
    <citation type="submission" date="2021-03" db="EMBL/GenBank/DDBJ databases">
        <authorList>
            <person name="Stanton E."/>
        </authorList>
    </citation>
    <scope>NUCLEOTIDE SEQUENCE</scope>
    <source>
        <strain evidence="1">2020EL-00113</strain>
    </source>
</reference>
<gene>
    <name evidence="1" type="ORF">J7T18_20080</name>
</gene>